<organism evidence="6 7">
    <name type="scientific">[Myrmecia] bisecta</name>
    <dbReference type="NCBI Taxonomy" id="41462"/>
    <lineage>
        <taxon>Eukaryota</taxon>
        <taxon>Viridiplantae</taxon>
        <taxon>Chlorophyta</taxon>
        <taxon>core chlorophytes</taxon>
        <taxon>Trebouxiophyceae</taxon>
        <taxon>Trebouxiales</taxon>
        <taxon>Trebouxiaceae</taxon>
        <taxon>Myrmecia</taxon>
    </lineage>
</organism>
<keyword evidence="1" id="KW-0479">Metal-binding</keyword>
<comment type="caution">
    <text evidence="6">The sequence shown here is derived from an EMBL/GenBank/DDBJ whole genome shotgun (WGS) entry which is preliminary data.</text>
</comment>
<keyword evidence="7" id="KW-1185">Reference proteome</keyword>
<feature type="domain" description="MYND-type" evidence="5">
    <location>
        <begin position="164"/>
        <end position="205"/>
    </location>
</feature>
<dbReference type="Proteomes" id="UP001489004">
    <property type="component" value="Unassembled WGS sequence"/>
</dbReference>
<proteinExistence type="predicted"/>
<accession>A0AAW1PNJ6</accession>
<dbReference type="Gene3D" id="6.10.140.2220">
    <property type="match status" value="1"/>
</dbReference>
<keyword evidence="3" id="KW-0862">Zinc</keyword>
<gene>
    <name evidence="6" type="ORF">WJX72_004160</name>
</gene>
<dbReference type="GO" id="GO:0008270">
    <property type="term" value="F:zinc ion binding"/>
    <property type="evidence" value="ECO:0007669"/>
    <property type="project" value="UniProtKB-KW"/>
</dbReference>
<reference evidence="6 7" key="1">
    <citation type="journal article" date="2024" name="Nat. Commun.">
        <title>Phylogenomics reveals the evolutionary origins of lichenization in chlorophyte algae.</title>
        <authorList>
            <person name="Puginier C."/>
            <person name="Libourel C."/>
            <person name="Otte J."/>
            <person name="Skaloud P."/>
            <person name="Haon M."/>
            <person name="Grisel S."/>
            <person name="Petersen M."/>
            <person name="Berrin J.G."/>
            <person name="Delaux P.M."/>
            <person name="Dal Grande F."/>
            <person name="Keller J."/>
        </authorList>
    </citation>
    <scope>NUCLEOTIDE SEQUENCE [LARGE SCALE GENOMIC DNA]</scope>
    <source>
        <strain evidence="6 7">SAG 2043</strain>
    </source>
</reference>
<dbReference type="PROSITE" id="PS50865">
    <property type="entry name" value="ZF_MYND_2"/>
    <property type="match status" value="1"/>
</dbReference>
<dbReference type="InterPro" id="IPR002893">
    <property type="entry name" value="Znf_MYND"/>
</dbReference>
<protein>
    <recommendedName>
        <fullName evidence="5">MYND-type domain-containing protein</fullName>
    </recommendedName>
</protein>
<sequence>MCRGFGWQHPGARTFSAVYTDWKTAQRIHDKLRRKLGKHKVLTPKHTTVLETDCTHVAEEFVLGHLATDPAALATSQSYDAIGFFGIVCPPAHTTPEPGYSSIVWMYAPIFQTSKKLIALEAKERGVSEAEVRQEVHDRRPPPQTVTQRKAWAKAAFARCHSTCAGCNTSASGGAKLPSCAKCGMAHYCSKSCQTMHWKEHRAKCKQLLLEYRAIQNELAPSDWGVVKR</sequence>
<dbReference type="AlphaFoldDB" id="A0AAW1PNJ6"/>
<evidence type="ECO:0000256" key="1">
    <source>
        <dbReference type="ARBA" id="ARBA00022723"/>
    </source>
</evidence>
<evidence type="ECO:0000313" key="7">
    <source>
        <dbReference type="Proteomes" id="UP001489004"/>
    </source>
</evidence>
<evidence type="ECO:0000256" key="2">
    <source>
        <dbReference type="ARBA" id="ARBA00022771"/>
    </source>
</evidence>
<dbReference type="EMBL" id="JALJOR010000010">
    <property type="protein sequence ID" value="KAK9810061.1"/>
    <property type="molecule type" value="Genomic_DNA"/>
</dbReference>
<evidence type="ECO:0000256" key="3">
    <source>
        <dbReference type="ARBA" id="ARBA00022833"/>
    </source>
</evidence>
<keyword evidence="2 4" id="KW-0863">Zinc-finger</keyword>
<name>A0AAW1PNJ6_9CHLO</name>
<dbReference type="SUPFAM" id="SSF144232">
    <property type="entry name" value="HIT/MYND zinc finger-like"/>
    <property type="match status" value="1"/>
</dbReference>
<evidence type="ECO:0000256" key="4">
    <source>
        <dbReference type="PROSITE-ProRule" id="PRU00134"/>
    </source>
</evidence>
<dbReference type="Pfam" id="PF01753">
    <property type="entry name" value="zf-MYND"/>
    <property type="match status" value="1"/>
</dbReference>
<evidence type="ECO:0000313" key="6">
    <source>
        <dbReference type="EMBL" id="KAK9810061.1"/>
    </source>
</evidence>
<evidence type="ECO:0000259" key="5">
    <source>
        <dbReference type="PROSITE" id="PS50865"/>
    </source>
</evidence>